<organism evidence="1">
    <name type="scientific">Solanum chacoense</name>
    <name type="common">Chaco potato</name>
    <dbReference type="NCBI Taxonomy" id="4108"/>
    <lineage>
        <taxon>Eukaryota</taxon>
        <taxon>Viridiplantae</taxon>
        <taxon>Streptophyta</taxon>
        <taxon>Embryophyta</taxon>
        <taxon>Tracheophyta</taxon>
        <taxon>Spermatophyta</taxon>
        <taxon>Magnoliopsida</taxon>
        <taxon>eudicotyledons</taxon>
        <taxon>Gunneridae</taxon>
        <taxon>Pentapetalae</taxon>
        <taxon>asterids</taxon>
        <taxon>lamiids</taxon>
        <taxon>Solanales</taxon>
        <taxon>Solanaceae</taxon>
        <taxon>Solanoideae</taxon>
        <taxon>Solaneae</taxon>
        <taxon>Solanum</taxon>
    </lineage>
</organism>
<protein>
    <submittedName>
        <fullName evidence="1">Putative ovule protein</fullName>
    </submittedName>
</protein>
<evidence type="ECO:0000313" key="1">
    <source>
        <dbReference type="EMBL" id="JAP11005.1"/>
    </source>
</evidence>
<accession>A0A0V0GT33</accession>
<dbReference type="EMBL" id="GEDG01032086">
    <property type="protein sequence ID" value="JAP11005.1"/>
    <property type="molecule type" value="Transcribed_RNA"/>
</dbReference>
<proteinExistence type="predicted"/>
<dbReference type="AlphaFoldDB" id="A0A0V0GT33"/>
<name>A0A0V0GT33_SOLCH</name>
<sequence>RTHPGSNYFYRSIYLSYKVKNLTDLGKSLISKQHSKSREPTPKLFLPWSYVLNMLVRAGRHEKSEN</sequence>
<reference evidence="1" key="1">
    <citation type="submission" date="2015-12" db="EMBL/GenBank/DDBJ databases">
        <title>Gene expression during late stages of embryo sac development: a critical building block for successful pollen-pistil interactions.</title>
        <authorList>
            <person name="Liu Y."/>
            <person name="Joly V."/>
            <person name="Sabar M."/>
            <person name="Matton D.P."/>
        </authorList>
    </citation>
    <scope>NUCLEOTIDE SEQUENCE</scope>
</reference>
<feature type="non-terminal residue" evidence="1">
    <location>
        <position position="1"/>
    </location>
</feature>